<organism evidence="1 2">
    <name type="scientific">Hevea brasiliensis</name>
    <name type="common">Para rubber tree</name>
    <name type="synonym">Siphonia brasiliensis</name>
    <dbReference type="NCBI Taxonomy" id="3981"/>
    <lineage>
        <taxon>Eukaryota</taxon>
        <taxon>Viridiplantae</taxon>
        <taxon>Streptophyta</taxon>
        <taxon>Embryophyta</taxon>
        <taxon>Tracheophyta</taxon>
        <taxon>Spermatophyta</taxon>
        <taxon>Magnoliopsida</taxon>
        <taxon>eudicotyledons</taxon>
        <taxon>Gunneridae</taxon>
        <taxon>Pentapetalae</taxon>
        <taxon>rosids</taxon>
        <taxon>fabids</taxon>
        <taxon>Malpighiales</taxon>
        <taxon>Euphorbiaceae</taxon>
        <taxon>Crotonoideae</taxon>
        <taxon>Micrandreae</taxon>
        <taxon>Hevea</taxon>
    </lineage>
</organism>
<evidence type="ECO:0000313" key="2">
    <source>
        <dbReference type="Proteomes" id="UP001174677"/>
    </source>
</evidence>
<name>A0ABQ9M7G7_HEVBR</name>
<protein>
    <submittedName>
        <fullName evidence="1">Uncharacterized protein</fullName>
    </submittedName>
</protein>
<keyword evidence="2" id="KW-1185">Reference proteome</keyword>
<sequence>MKAWKKLKKFFKKTHQEPYFLQPPPCHCCCSYSSPVQPSAPPLSPWLVQDQTNEVGCQCHTRFSSQEVGKANHFYPSSATETTPLTYQQYTVPNPVYGMPVVQTPRRERLAGFYGFAISFGVNVIRCFCPCFGIREVD</sequence>
<gene>
    <name evidence="1" type="ORF">P3X46_013447</name>
</gene>
<dbReference type="Proteomes" id="UP001174677">
    <property type="component" value="Chromosome 8"/>
</dbReference>
<evidence type="ECO:0000313" key="1">
    <source>
        <dbReference type="EMBL" id="KAJ9174846.1"/>
    </source>
</evidence>
<proteinExistence type="predicted"/>
<comment type="caution">
    <text evidence="1">The sequence shown here is derived from an EMBL/GenBank/DDBJ whole genome shotgun (WGS) entry which is preliminary data.</text>
</comment>
<dbReference type="EMBL" id="JARPOI010000008">
    <property type="protein sequence ID" value="KAJ9174846.1"/>
    <property type="molecule type" value="Genomic_DNA"/>
</dbReference>
<accession>A0ABQ9M7G7</accession>
<reference evidence="1 2" key="1">
    <citation type="journal article" date="2023" name="Plant Biotechnol. J.">
        <title>Chromosome-level wild Hevea brasiliensis genome provides new tools for genomic-assisted breeding and valuable loci to elevate rubber yield.</title>
        <authorList>
            <person name="Cheng H."/>
            <person name="Song X."/>
            <person name="Hu Y."/>
            <person name="Wu T."/>
            <person name="Yang Q."/>
            <person name="An Z."/>
            <person name="Feng S."/>
            <person name="Deng Z."/>
            <person name="Wu W."/>
            <person name="Zeng X."/>
            <person name="Tu M."/>
            <person name="Wang X."/>
            <person name="Huang H."/>
        </authorList>
    </citation>
    <scope>NUCLEOTIDE SEQUENCE [LARGE SCALE GENOMIC DNA]</scope>
    <source>
        <strain evidence="1">MT/VB/25A 57/8</strain>
    </source>
</reference>